<organism evidence="1 2">
    <name type="scientific">Fukomys damarensis</name>
    <name type="common">Damaraland mole rat</name>
    <name type="synonym">Cryptomys damarensis</name>
    <dbReference type="NCBI Taxonomy" id="885580"/>
    <lineage>
        <taxon>Eukaryota</taxon>
        <taxon>Metazoa</taxon>
        <taxon>Chordata</taxon>
        <taxon>Craniata</taxon>
        <taxon>Vertebrata</taxon>
        <taxon>Euteleostomi</taxon>
        <taxon>Mammalia</taxon>
        <taxon>Eutheria</taxon>
        <taxon>Euarchontoglires</taxon>
        <taxon>Glires</taxon>
        <taxon>Rodentia</taxon>
        <taxon>Hystricomorpha</taxon>
        <taxon>Bathyergidae</taxon>
        <taxon>Fukomys</taxon>
    </lineage>
</organism>
<dbReference type="OrthoDB" id="9442052at2759"/>
<reference evidence="1 2" key="1">
    <citation type="submission" date="2013-11" db="EMBL/GenBank/DDBJ databases">
        <title>The Damaraland mole rat (Fukomys damarensis) genome and evolution of African mole rats.</title>
        <authorList>
            <person name="Gladyshev V.N."/>
            <person name="Fang X."/>
        </authorList>
    </citation>
    <scope>NUCLEOTIDE SEQUENCE [LARGE SCALE GENOMIC DNA]</scope>
    <source>
        <tissue evidence="1">Liver</tissue>
    </source>
</reference>
<protein>
    <submittedName>
        <fullName evidence="1">Uncharacterized protein</fullName>
    </submittedName>
</protein>
<sequence>MSDQISYIQAKLPPFSWECNPAAAVLPTAPPIPVYYHVRYRGCTETQVSWHGETYCLVGGYRAYGDAAIATPAKAREEKPTSRWVYVDACIISPAKIEAQKPAYMRVPKKP</sequence>
<proteinExistence type="predicted"/>
<keyword evidence="2" id="KW-1185">Reference proteome</keyword>
<dbReference type="AlphaFoldDB" id="A0A091CRL4"/>
<name>A0A091CRL4_FUKDA</name>
<dbReference type="Proteomes" id="UP000028990">
    <property type="component" value="Unassembled WGS sequence"/>
</dbReference>
<evidence type="ECO:0000313" key="2">
    <source>
        <dbReference type="Proteomes" id="UP000028990"/>
    </source>
</evidence>
<dbReference type="EMBL" id="KN124866">
    <property type="protein sequence ID" value="KFO20010.1"/>
    <property type="molecule type" value="Genomic_DNA"/>
</dbReference>
<accession>A0A091CRL4</accession>
<evidence type="ECO:0000313" key="1">
    <source>
        <dbReference type="EMBL" id="KFO20010.1"/>
    </source>
</evidence>
<gene>
    <name evidence="1" type="ORF">H920_18637</name>
</gene>